<comment type="caution">
    <text evidence="2">The sequence shown here is derived from an EMBL/GenBank/DDBJ whole genome shotgun (WGS) entry which is preliminary data.</text>
</comment>
<feature type="chain" id="PRO_5015587771" description="Streptogrisin C" evidence="1">
    <location>
        <begin position="44"/>
        <end position="415"/>
    </location>
</feature>
<proteinExistence type="predicted"/>
<evidence type="ECO:0008006" key="4">
    <source>
        <dbReference type="Google" id="ProtNLM"/>
    </source>
</evidence>
<evidence type="ECO:0000256" key="1">
    <source>
        <dbReference type="SAM" id="SignalP"/>
    </source>
</evidence>
<evidence type="ECO:0000313" key="3">
    <source>
        <dbReference type="Proteomes" id="UP000238176"/>
    </source>
</evidence>
<dbReference type="AlphaFoldDB" id="A0A2T0USJ5"/>
<keyword evidence="1" id="KW-0732">Signal</keyword>
<accession>A0A2T0USJ5</accession>
<gene>
    <name evidence="2" type="ORF">B0I28_102513</name>
</gene>
<organism evidence="2 3">
    <name type="scientific">Glycomyces artemisiae</name>
    <dbReference type="NCBI Taxonomy" id="1076443"/>
    <lineage>
        <taxon>Bacteria</taxon>
        <taxon>Bacillati</taxon>
        <taxon>Actinomycetota</taxon>
        <taxon>Actinomycetes</taxon>
        <taxon>Glycomycetales</taxon>
        <taxon>Glycomycetaceae</taxon>
        <taxon>Glycomyces</taxon>
    </lineage>
</organism>
<dbReference type="InterPro" id="IPR043504">
    <property type="entry name" value="Peptidase_S1_PA_chymotrypsin"/>
</dbReference>
<sequence length="415" mass="44368">MNLGHPRPALTRSDTPMNKPFAARLVAALAIPSLLLAPPAAFAQDDADPGYQTAEESLREDLALTAEALGWTFEEAEAQHRVAQALDGITSAIAAERLDALVGTALSERPGGIPTLYIKGEADEVVLEAVRASGQEVVIADGQRFSFLELRERNRQLNRELVALGYADLSSGVDITTGTISAEVAAQPGLPTDPEAIVRELSGGLQDGVALDVVGDLGNTVQYTYGGLPAYAGVNFTCTTGWSVVDENGVGGTTSAGHCQGLTGTWTSETGTVSLDFQAQHRGTWGDVEWHTTTAQIDRPEFYSSANKRRDTLSIERWWEVSVGESICVFGRKTDVRRCSIGVQNVFYSCTLEGYLTESMIRMKDAYTVKGDSGGGWSYQNRAFGSHVGLCGGKSVFTLADDLDHALGVTVLLKE</sequence>
<dbReference type="EMBL" id="PVTJ01000002">
    <property type="protein sequence ID" value="PRY60901.1"/>
    <property type="molecule type" value="Genomic_DNA"/>
</dbReference>
<reference evidence="2 3" key="1">
    <citation type="submission" date="2018-03" db="EMBL/GenBank/DDBJ databases">
        <title>Genomic Encyclopedia of Type Strains, Phase III (KMG-III): the genomes of soil and plant-associated and newly described type strains.</title>
        <authorList>
            <person name="Whitman W."/>
        </authorList>
    </citation>
    <scope>NUCLEOTIDE SEQUENCE [LARGE SCALE GENOMIC DNA]</scope>
    <source>
        <strain evidence="2 3">CGMCC 4.7067</strain>
    </source>
</reference>
<dbReference type="SUPFAM" id="SSF50494">
    <property type="entry name" value="Trypsin-like serine proteases"/>
    <property type="match status" value="1"/>
</dbReference>
<dbReference type="Proteomes" id="UP000238176">
    <property type="component" value="Unassembled WGS sequence"/>
</dbReference>
<evidence type="ECO:0000313" key="2">
    <source>
        <dbReference type="EMBL" id="PRY60901.1"/>
    </source>
</evidence>
<name>A0A2T0USJ5_9ACTN</name>
<dbReference type="Gene3D" id="2.40.10.10">
    <property type="entry name" value="Trypsin-like serine proteases"/>
    <property type="match status" value="2"/>
</dbReference>
<dbReference type="InterPro" id="IPR009003">
    <property type="entry name" value="Peptidase_S1_PA"/>
</dbReference>
<protein>
    <recommendedName>
        <fullName evidence="4">Streptogrisin C</fullName>
    </recommendedName>
</protein>
<keyword evidence="3" id="KW-1185">Reference proteome</keyword>
<feature type="signal peptide" evidence="1">
    <location>
        <begin position="1"/>
        <end position="43"/>
    </location>
</feature>